<organism evidence="1 2">
    <name type="scientific">Salinirubellus salinus</name>
    <dbReference type="NCBI Taxonomy" id="1364945"/>
    <lineage>
        <taxon>Archaea</taxon>
        <taxon>Methanobacteriati</taxon>
        <taxon>Methanobacteriota</taxon>
        <taxon>Stenosarchaea group</taxon>
        <taxon>Halobacteria</taxon>
        <taxon>Halobacteriales</taxon>
        <taxon>Natronomonadaceae</taxon>
        <taxon>Salinirubellus</taxon>
    </lineage>
</organism>
<dbReference type="AlphaFoldDB" id="A0A9E7R2W2"/>
<dbReference type="GeneID" id="74944930"/>
<protein>
    <submittedName>
        <fullName evidence="1">Helix-turn-helix domain-containing protein</fullName>
    </submittedName>
</protein>
<dbReference type="KEGG" id="ssai:N0B31_20870"/>
<dbReference type="Gene3D" id="1.10.10.10">
    <property type="entry name" value="Winged helix-like DNA-binding domain superfamily/Winged helix DNA-binding domain"/>
    <property type="match status" value="1"/>
</dbReference>
<keyword evidence="2" id="KW-1185">Reference proteome</keyword>
<dbReference type="SUPFAM" id="SSF46785">
    <property type="entry name" value="Winged helix' DNA-binding domain"/>
    <property type="match status" value="1"/>
</dbReference>
<sequence>MSQSESAFVAAQQTESTIDVSRVDDADEMQALLDAFGDADCRAILEATGEEALTAAEISERVDLPKSTAYRKIDTLSELSLVEEQTRIRRSGKHASEFRRVVEDLYVTTTDDGGIELRVSRLARPEQFGVPRPSAY</sequence>
<evidence type="ECO:0000313" key="1">
    <source>
        <dbReference type="EMBL" id="UWM54562.1"/>
    </source>
</evidence>
<dbReference type="CDD" id="cd00090">
    <property type="entry name" value="HTH_ARSR"/>
    <property type="match status" value="1"/>
</dbReference>
<accession>A0A9E7R2W2</accession>
<dbReference type="InterPro" id="IPR036390">
    <property type="entry name" value="WH_DNA-bd_sf"/>
</dbReference>
<dbReference type="EMBL" id="CP104003">
    <property type="protein sequence ID" value="UWM54562.1"/>
    <property type="molecule type" value="Genomic_DNA"/>
</dbReference>
<evidence type="ECO:0000313" key="2">
    <source>
        <dbReference type="Proteomes" id="UP001057580"/>
    </source>
</evidence>
<dbReference type="Proteomes" id="UP001057580">
    <property type="component" value="Chromosome"/>
</dbReference>
<name>A0A9E7R2W2_9EURY</name>
<reference evidence="1" key="1">
    <citation type="submission" date="2022-09" db="EMBL/GenBank/DDBJ databases">
        <title>Diverse halophilic archaea isolated from saline environments.</title>
        <authorList>
            <person name="Cui H.-L."/>
        </authorList>
    </citation>
    <scope>NUCLEOTIDE SEQUENCE</scope>
    <source>
        <strain evidence="1">ZS-35-S2</strain>
    </source>
</reference>
<dbReference type="RefSeq" id="WP_260593582.1">
    <property type="nucleotide sequence ID" value="NZ_CP104003.1"/>
</dbReference>
<dbReference type="Pfam" id="PF12840">
    <property type="entry name" value="HTH_20"/>
    <property type="match status" value="1"/>
</dbReference>
<dbReference type="InterPro" id="IPR011991">
    <property type="entry name" value="ArsR-like_HTH"/>
</dbReference>
<proteinExistence type="predicted"/>
<dbReference type="InterPro" id="IPR036388">
    <property type="entry name" value="WH-like_DNA-bd_sf"/>
</dbReference>
<gene>
    <name evidence="1" type="ORF">N0B31_20870</name>
</gene>